<reference evidence="2" key="1">
    <citation type="submission" date="2015-04" db="UniProtKB">
        <authorList>
            <consortium name="EnsemblPlants"/>
        </authorList>
    </citation>
    <scope>IDENTIFICATION</scope>
</reference>
<feature type="region of interest" description="Disordered" evidence="1">
    <location>
        <begin position="1"/>
        <end position="72"/>
    </location>
</feature>
<dbReference type="EnsemblPlants" id="OGLUM08G07810.1">
    <property type="protein sequence ID" value="OGLUM08G07810.1"/>
    <property type="gene ID" value="OGLUM08G07810"/>
</dbReference>
<evidence type="ECO:0000313" key="2">
    <source>
        <dbReference type="EnsemblPlants" id="OGLUM08G07810.1"/>
    </source>
</evidence>
<feature type="compositionally biased region" description="Basic and acidic residues" evidence="1">
    <location>
        <begin position="1"/>
        <end position="17"/>
    </location>
</feature>
<evidence type="ECO:0000313" key="3">
    <source>
        <dbReference type="Proteomes" id="UP000026961"/>
    </source>
</evidence>
<dbReference type="AlphaFoldDB" id="A0A0E0ASN1"/>
<feature type="compositionally biased region" description="Basic and acidic residues" evidence="1">
    <location>
        <begin position="25"/>
        <end position="36"/>
    </location>
</feature>
<organism evidence="2">
    <name type="scientific">Oryza glumipatula</name>
    <dbReference type="NCBI Taxonomy" id="40148"/>
    <lineage>
        <taxon>Eukaryota</taxon>
        <taxon>Viridiplantae</taxon>
        <taxon>Streptophyta</taxon>
        <taxon>Embryophyta</taxon>
        <taxon>Tracheophyta</taxon>
        <taxon>Spermatophyta</taxon>
        <taxon>Magnoliopsida</taxon>
        <taxon>Liliopsida</taxon>
        <taxon>Poales</taxon>
        <taxon>Poaceae</taxon>
        <taxon>BOP clade</taxon>
        <taxon>Oryzoideae</taxon>
        <taxon>Oryzeae</taxon>
        <taxon>Oryzinae</taxon>
        <taxon>Oryza</taxon>
    </lineage>
</organism>
<sequence length="92" mass="9845">MRGEGRRAVPNWDKGKGEGAAPAADGDKAIGVEKGRRAGGGRLPMTAPRPRGASPAASASLARRLRRPHPPVRALRRGEIECRRIFDGEPTR</sequence>
<dbReference type="STRING" id="40148.A0A0E0ASN1"/>
<reference evidence="2" key="2">
    <citation type="submission" date="2018-05" db="EMBL/GenBank/DDBJ databases">
        <title>OgluRS3 (Oryza glumaepatula Reference Sequence Version 3).</title>
        <authorList>
            <person name="Zhang J."/>
            <person name="Kudrna D."/>
            <person name="Lee S."/>
            <person name="Talag J."/>
            <person name="Welchert J."/>
            <person name="Wing R.A."/>
        </authorList>
    </citation>
    <scope>NUCLEOTIDE SEQUENCE [LARGE SCALE GENOMIC DNA]</scope>
</reference>
<feature type="compositionally biased region" description="Low complexity" evidence="1">
    <location>
        <begin position="48"/>
        <end position="62"/>
    </location>
</feature>
<accession>A0A0E0ASN1</accession>
<proteinExistence type="predicted"/>
<protein>
    <submittedName>
        <fullName evidence="2">Uncharacterized protein</fullName>
    </submittedName>
</protein>
<evidence type="ECO:0000256" key="1">
    <source>
        <dbReference type="SAM" id="MobiDB-lite"/>
    </source>
</evidence>
<dbReference type="Proteomes" id="UP000026961">
    <property type="component" value="Chromosome 8"/>
</dbReference>
<name>A0A0E0ASN1_9ORYZ</name>
<dbReference type="Gramene" id="OGLUM08G07810.1">
    <property type="protein sequence ID" value="OGLUM08G07810.1"/>
    <property type="gene ID" value="OGLUM08G07810"/>
</dbReference>
<keyword evidence="3" id="KW-1185">Reference proteome</keyword>
<dbReference type="HOGENOM" id="CLU_2416879_0_0_1"/>